<dbReference type="Proteomes" id="UP000199031">
    <property type="component" value="Unassembled WGS sequence"/>
</dbReference>
<dbReference type="PANTHER" id="PTHR37464:SF1">
    <property type="entry name" value="BLL2463 PROTEIN"/>
    <property type="match status" value="1"/>
</dbReference>
<keyword evidence="4" id="KW-1185">Reference proteome</keyword>
<dbReference type="InterPro" id="IPR011933">
    <property type="entry name" value="Double_TM_dom"/>
</dbReference>
<feature type="transmembrane region" description="Helical" evidence="1">
    <location>
        <begin position="6"/>
        <end position="25"/>
    </location>
</feature>
<feature type="domain" description="Aerotolerance regulator N-terminal" evidence="2">
    <location>
        <begin position="1"/>
        <end position="77"/>
    </location>
</feature>
<dbReference type="Pfam" id="PF07584">
    <property type="entry name" value="BatA"/>
    <property type="match status" value="1"/>
</dbReference>
<dbReference type="EMBL" id="FOXQ01000001">
    <property type="protein sequence ID" value="SFP53805.1"/>
    <property type="molecule type" value="Genomic_DNA"/>
</dbReference>
<organism evidence="3 4">
    <name type="scientific">Parafilimonas terrae</name>
    <dbReference type="NCBI Taxonomy" id="1465490"/>
    <lineage>
        <taxon>Bacteria</taxon>
        <taxon>Pseudomonadati</taxon>
        <taxon>Bacteroidota</taxon>
        <taxon>Chitinophagia</taxon>
        <taxon>Chitinophagales</taxon>
        <taxon>Chitinophagaceae</taxon>
        <taxon>Parafilimonas</taxon>
    </lineage>
</organism>
<accession>A0A1I5R5T1</accession>
<keyword evidence="1 3" id="KW-0812">Transmembrane</keyword>
<feature type="transmembrane region" description="Helical" evidence="1">
    <location>
        <begin position="57"/>
        <end position="75"/>
    </location>
</feature>
<evidence type="ECO:0000313" key="4">
    <source>
        <dbReference type="Proteomes" id="UP000199031"/>
    </source>
</evidence>
<dbReference type="NCBIfam" id="TIGR02226">
    <property type="entry name" value="two_anch"/>
    <property type="match status" value="1"/>
</dbReference>
<sequence>MLSFLNPIWLYAISGIIIPIAIHFWNIKEGKAFPVGSIALLEKSTKKYTRTLRINEWLLLILRCLLIILLAMLLAKPVKQQNFNNRRGWILIDNQNTGDVYNYFKAAIDSLLNKGFELHQFDEGFERTSLKDALSSKDTVAREMSYWKLIKKAGNKLPASFPVYVFTSNRLTNFKGERPQVSIDVKWFGYTPDTVTTQLVKAWRVSNGNIRAMLANSSMAGNMFSYEDVLSDKIGNEYKVSSNNGQSLITYNNQPPVVVDTATLHISIYADKYKQDASYIKASLDAIKEFTKQNIQATIFNSIANLPEKINWLFWLSNDAIPSNVNAENIFRYVEGKTIDESSFISANYIMAEPIAVNKIILADSLKSKPGRQIWKDGFGNPLLTNEIDNNISVYNFYSRLNPQWNGFVWSDAFPAILLHLIFEKEIANINATYVDERMIDERQMQPAFAADSVNKSVSATEDLSTVFWIMVFLLFCAERIISFRTKTGAAA</sequence>
<dbReference type="STRING" id="1465490.SAMN05444277_10187"/>
<evidence type="ECO:0000256" key="1">
    <source>
        <dbReference type="SAM" id="Phobius"/>
    </source>
</evidence>
<dbReference type="OrthoDB" id="890881at2"/>
<dbReference type="InterPro" id="IPR024163">
    <property type="entry name" value="Aerotolerance_reg_N"/>
</dbReference>
<reference evidence="3 4" key="1">
    <citation type="submission" date="2016-10" db="EMBL/GenBank/DDBJ databases">
        <authorList>
            <person name="de Groot N.N."/>
        </authorList>
    </citation>
    <scope>NUCLEOTIDE SEQUENCE [LARGE SCALE GENOMIC DNA]</scope>
    <source>
        <strain evidence="3 4">DSM 28286</strain>
    </source>
</reference>
<protein>
    <submittedName>
        <fullName evidence="3">N-terminal double-transmembrane domain-containing protein</fullName>
    </submittedName>
</protein>
<keyword evidence="1" id="KW-0472">Membrane</keyword>
<evidence type="ECO:0000259" key="2">
    <source>
        <dbReference type="Pfam" id="PF07584"/>
    </source>
</evidence>
<name>A0A1I5R5T1_9BACT</name>
<evidence type="ECO:0000313" key="3">
    <source>
        <dbReference type="EMBL" id="SFP53805.1"/>
    </source>
</evidence>
<dbReference type="PANTHER" id="PTHR37464">
    <property type="entry name" value="BLL2463 PROTEIN"/>
    <property type="match status" value="1"/>
</dbReference>
<keyword evidence="1" id="KW-1133">Transmembrane helix</keyword>
<proteinExistence type="predicted"/>
<gene>
    <name evidence="3" type="ORF">SAMN05444277_10187</name>
</gene>
<dbReference type="AlphaFoldDB" id="A0A1I5R5T1"/>